<feature type="coiled-coil region" evidence="6">
    <location>
        <begin position="363"/>
        <end position="397"/>
    </location>
</feature>
<evidence type="ECO:0000313" key="10">
    <source>
        <dbReference type="Proteomes" id="UP000663828"/>
    </source>
</evidence>
<dbReference type="EMBL" id="CAJNOR010001249">
    <property type="protein sequence ID" value="CAF1106442.1"/>
    <property type="molecule type" value="Genomic_DNA"/>
</dbReference>
<keyword evidence="5" id="KW-1133">Transmembrane helix</keyword>
<dbReference type="Pfam" id="PF03148">
    <property type="entry name" value="Tektin"/>
    <property type="match status" value="1"/>
</dbReference>
<evidence type="ECO:0000256" key="5">
    <source>
        <dbReference type="RuleBase" id="RU003832"/>
    </source>
</evidence>
<dbReference type="InterPro" id="IPR000435">
    <property type="entry name" value="Tektins"/>
</dbReference>
<dbReference type="InterPro" id="IPR038577">
    <property type="entry name" value="GT10-like_C_sf"/>
</dbReference>
<keyword evidence="5" id="KW-0472">Membrane</keyword>
<evidence type="ECO:0000259" key="8">
    <source>
        <dbReference type="Pfam" id="PF17039"/>
    </source>
</evidence>
<feature type="domain" description="Fucosyltransferase N-terminal" evidence="8">
    <location>
        <begin position="543"/>
        <end position="632"/>
    </location>
</feature>
<dbReference type="AlphaFoldDB" id="A0A814PDQ3"/>
<reference evidence="9" key="1">
    <citation type="submission" date="2021-02" db="EMBL/GenBank/DDBJ databases">
        <authorList>
            <person name="Nowell W R."/>
        </authorList>
    </citation>
    <scope>NUCLEOTIDE SEQUENCE</scope>
</reference>
<comment type="caution">
    <text evidence="9">The sequence shown here is derived from an EMBL/GenBank/DDBJ whole genome shotgun (WGS) entry which is preliminary data.</text>
</comment>
<evidence type="ECO:0000259" key="7">
    <source>
        <dbReference type="Pfam" id="PF00852"/>
    </source>
</evidence>
<evidence type="ECO:0000256" key="2">
    <source>
        <dbReference type="ARBA" id="ARBA00007209"/>
    </source>
</evidence>
<dbReference type="Proteomes" id="UP000663828">
    <property type="component" value="Unassembled WGS sequence"/>
</dbReference>
<dbReference type="InterPro" id="IPR048256">
    <property type="entry name" value="Tektin-like"/>
</dbReference>
<keyword evidence="4 6" id="KW-0175">Coiled coil</keyword>
<accession>A0A814PDQ3</accession>
<keyword evidence="3" id="KW-0963">Cytoplasm</keyword>
<dbReference type="EC" id="2.4.1.-" evidence="5"/>
<keyword evidence="10" id="KW-1185">Reference proteome</keyword>
<dbReference type="UniPathway" id="UPA00378"/>
<dbReference type="GO" id="GO:0016757">
    <property type="term" value="F:glycosyltransferase activity"/>
    <property type="evidence" value="ECO:0007669"/>
    <property type="project" value="UniProtKB-UniRule"/>
</dbReference>
<comment type="subcellular location">
    <subcellularLocation>
        <location evidence="1">Cytoplasm</location>
    </subcellularLocation>
    <subcellularLocation>
        <location evidence="5">Golgi apparatus</location>
        <location evidence="5">Golgi stack membrane</location>
        <topology evidence="5">Single-pass type II membrane protein</topology>
    </subcellularLocation>
</comment>
<dbReference type="GO" id="GO:0036126">
    <property type="term" value="C:sperm flagellum"/>
    <property type="evidence" value="ECO:0007669"/>
    <property type="project" value="TreeGrafter"/>
</dbReference>
<dbReference type="GO" id="GO:0060271">
    <property type="term" value="P:cilium assembly"/>
    <property type="evidence" value="ECO:0007669"/>
    <property type="project" value="TreeGrafter"/>
</dbReference>
<feature type="transmembrane region" description="Helical" evidence="5">
    <location>
        <begin position="421"/>
        <end position="439"/>
    </location>
</feature>
<dbReference type="PRINTS" id="PR00511">
    <property type="entry name" value="TEKTIN"/>
</dbReference>
<keyword evidence="5" id="KW-0328">Glycosyltransferase</keyword>
<evidence type="ECO:0000256" key="1">
    <source>
        <dbReference type="ARBA" id="ARBA00004496"/>
    </source>
</evidence>
<dbReference type="Gene3D" id="3.40.50.11660">
    <property type="entry name" value="Glycosyl transferase family 10, C-terminal domain"/>
    <property type="match status" value="1"/>
</dbReference>
<feature type="domain" description="Fucosyltransferase C-terminal" evidence="7">
    <location>
        <begin position="676"/>
        <end position="847"/>
    </location>
</feature>
<keyword evidence="5" id="KW-0812">Transmembrane</keyword>
<sequence>MLSTEKYEFDPSYRGQTGSSIGVSTVGFRSNKYNPNEWHENNYAKYYQAFTDRDEAEKQRWQATRTENETLALSQQTQALSTKKLQQRLHDVNFWKFELNRMIEDVRNETDLLVAQKKRLTNALDATEAPLHIATECLANRERRYGEDRVHDPVDIALMKEVEIINNVQNLLRQTIMTSEQQIRANRNAKQNLEMDWSNKWEASIADAKATNRRNEDVDIMFYPGVARNYDNQSTPESWAQNSHDNIVNGQNQLMASIQLRSLIDSILVDISRDMREQADVVETEFGRRIAEMSDAMQKMIYNMRETLKAIAETEKKIDSLRASIRSKEAPLKVAQTRLNDRRARPGIESCHDPAQDHLIGEVYQLSQSIDNLTGELREAESNLKKLHDDHQMFVKEIEMKKNSLYIDQQKCFLLMDYPKYFKYFCIFTLFILIVYAVITRPYSYALRSLHISLVELYTRRDPFSTNTSLVNGTNSVVNNDLPLVTSEFHTRRSVYHPQLPIHIFTQNLSLIGNNSKLILLGNGFFGDRTWEGAGSGGKTSAQRMTSLYCPFLSDRCDITHDFSRFLQADAVVYHLRDGIDMNRAKEKRLPNQRFVFALWESPAHTPNLQSYRQFFNWTMSYRFESHVITSYYSGNAYVHTSSDYYRAMLNENSTRKLNLKTRLPDHRPSDEVLQKKKLGTAAALISNCGGSSKRLEFIRGLQRYIDVKIYGRCGESCPPNINCRQFIAQNYYFILSFENSLCTDYTTEKFFAALEHPVIPVVFGRTNYSAFIPSSGFIDAKQFSTMSVLAKLLNDTRNDKEKYLSYFAWKKDYVWGLGAFFTPFCDLCLRLHLDSKTNVIDDIHKWWFDGTCESATIPK</sequence>
<proteinExistence type="inferred from homology"/>
<dbReference type="SUPFAM" id="SSF53756">
    <property type="entry name" value="UDP-Glycosyltransferase/glycogen phosphorylase"/>
    <property type="match status" value="1"/>
</dbReference>
<keyword evidence="5" id="KW-0808">Transferase</keyword>
<dbReference type="PANTHER" id="PTHR19960">
    <property type="entry name" value="TEKTIN"/>
    <property type="match status" value="1"/>
</dbReference>
<dbReference type="InterPro" id="IPR031481">
    <property type="entry name" value="Glyco_tran_10_N"/>
</dbReference>
<dbReference type="GO" id="GO:0060294">
    <property type="term" value="P:cilium movement involved in cell motility"/>
    <property type="evidence" value="ECO:0007669"/>
    <property type="project" value="InterPro"/>
</dbReference>
<evidence type="ECO:0000256" key="3">
    <source>
        <dbReference type="ARBA" id="ARBA00022490"/>
    </source>
</evidence>
<comment type="similarity">
    <text evidence="5">Belongs to the glycosyltransferase 10 family.</text>
</comment>
<keyword evidence="5" id="KW-0333">Golgi apparatus</keyword>
<evidence type="ECO:0000256" key="6">
    <source>
        <dbReference type="SAM" id="Coils"/>
    </source>
</evidence>
<dbReference type="InterPro" id="IPR055270">
    <property type="entry name" value="Glyco_tran_10_C"/>
</dbReference>
<dbReference type="Pfam" id="PF00852">
    <property type="entry name" value="Glyco_transf_10"/>
    <property type="match status" value="1"/>
</dbReference>
<evidence type="ECO:0000256" key="4">
    <source>
        <dbReference type="ARBA" id="ARBA00023054"/>
    </source>
</evidence>
<organism evidence="9 10">
    <name type="scientific">Adineta ricciae</name>
    <name type="common">Rotifer</name>
    <dbReference type="NCBI Taxonomy" id="249248"/>
    <lineage>
        <taxon>Eukaryota</taxon>
        <taxon>Metazoa</taxon>
        <taxon>Spiralia</taxon>
        <taxon>Gnathifera</taxon>
        <taxon>Rotifera</taxon>
        <taxon>Eurotatoria</taxon>
        <taxon>Bdelloidea</taxon>
        <taxon>Adinetida</taxon>
        <taxon>Adinetidae</taxon>
        <taxon>Adineta</taxon>
    </lineage>
</organism>
<dbReference type="GO" id="GO:0032580">
    <property type="term" value="C:Golgi cisterna membrane"/>
    <property type="evidence" value="ECO:0007669"/>
    <property type="project" value="UniProtKB-SubCell"/>
</dbReference>
<gene>
    <name evidence="9" type="ORF">XAT740_LOCUS18633</name>
</gene>
<comment type="similarity">
    <text evidence="2">Belongs to the tektin family.</text>
</comment>
<dbReference type="GO" id="GO:0005634">
    <property type="term" value="C:nucleus"/>
    <property type="evidence" value="ECO:0007669"/>
    <property type="project" value="TreeGrafter"/>
</dbReference>
<dbReference type="GO" id="GO:0015630">
    <property type="term" value="C:microtubule cytoskeleton"/>
    <property type="evidence" value="ECO:0007669"/>
    <property type="project" value="TreeGrafter"/>
</dbReference>
<dbReference type="Pfam" id="PF17039">
    <property type="entry name" value="Glyco_tran_10_N"/>
    <property type="match status" value="1"/>
</dbReference>
<dbReference type="PANTHER" id="PTHR19960:SF12">
    <property type="entry name" value="TEKTIN-4"/>
    <property type="match status" value="1"/>
</dbReference>
<protein>
    <recommendedName>
        <fullName evidence="5">Fucosyltransferase</fullName>
        <ecNumber evidence="5">2.4.1.-</ecNumber>
    </recommendedName>
</protein>
<evidence type="ECO:0000313" key="9">
    <source>
        <dbReference type="EMBL" id="CAF1106442.1"/>
    </source>
</evidence>
<name>A0A814PDQ3_ADIRI</name>